<dbReference type="Gene3D" id="1.10.1450.10">
    <property type="entry name" value="Tetraspanin"/>
    <property type="match status" value="1"/>
</dbReference>
<dbReference type="OrthoDB" id="5870230at2759"/>
<dbReference type="PANTHER" id="PTHR19282">
    <property type="entry name" value="TETRASPANIN"/>
    <property type="match status" value="1"/>
</dbReference>
<dbReference type="OMA" id="WWRDGQI"/>
<dbReference type="InterPro" id="IPR008952">
    <property type="entry name" value="Tetraspanin_EC2_sf"/>
</dbReference>
<keyword evidence="5 6" id="KW-0472">Membrane</keyword>
<keyword evidence="3 6" id="KW-0812">Transmembrane</keyword>
<evidence type="ECO:0000313" key="7">
    <source>
        <dbReference type="EMBL" id="OXA58962.1"/>
    </source>
</evidence>
<comment type="subcellular location">
    <subcellularLocation>
        <location evidence="1 6">Membrane</location>
        <topology evidence="1 6">Multi-pass membrane protein</topology>
    </subcellularLocation>
</comment>
<evidence type="ECO:0000256" key="6">
    <source>
        <dbReference type="RuleBase" id="RU361218"/>
    </source>
</evidence>
<evidence type="ECO:0000256" key="4">
    <source>
        <dbReference type="ARBA" id="ARBA00022989"/>
    </source>
</evidence>
<feature type="transmembrane region" description="Helical" evidence="6">
    <location>
        <begin position="265"/>
        <end position="283"/>
    </location>
</feature>
<proteinExistence type="inferred from homology"/>
<dbReference type="GO" id="GO:0005886">
    <property type="term" value="C:plasma membrane"/>
    <property type="evidence" value="ECO:0007669"/>
    <property type="project" value="TreeGrafter"/>
</dbReference>
<sequence length="290" mass="32893">MAGCCGPKCSKAFVVFFNLLFWFSGCALVALGVILLYDQMYSYLFTMLTADQLPPQILQYIAFGCIGLGGIILFVGFFGCCGALQDSKCMLGTYVFFLILVFLLEAAAAGLGLYGWFYFPTSIRREVQQKQLHNYGVTDPANEHFTNALNYVQYEFECCGIENKSDWDHSKWKSNALQSLGSPSQYGQQTYNSNKKLTVPKTCCTADKLQWQESEEPWNTPKIKNEEHCQGPESIDYKGYSYHRGCWEQIMTWYYRQQLCLTPTLAGLAFLQIIGIVFSICLIRNIGEEV</sequence>
<dbReference type="InterPro" id="IPR000301">
    <property type="entry name" value="Tetraspanin_animals"/>
</dbReference>
<evidence type="ECO:0000256" key="5">
    <source>
        <dbReference type="ARBA" id="ARBA00023136"/>
    </source>
</evidence>
<dbReference type="PANTHER" id="PTHR19282:SF544">
    <property type="entry name" value="TETRASPANIN"/>
    <property type="match status" value="1"/>
</dbReference>
<evidence type="ECO:0000256" key="1">
    <source>
        <dbReference type="ARBA" id="ARBA00004141"/>
    </source>
</evidence>
<comment type="similarity">
    <text evidence="2 6">Belongs to the tetraspanin (TM4SF) family.</text>
</comment>
<feature type="transmembrane region" description="Helical" evidence="6">
    <location>
        <begin position="57"/>
        <end position="84"/>
    </location>
</feature>
<comment type="caution">
    <text evidence="7">The sequence shown here is derived from an EMBL/GenBank/DDBJ whole genome shotgun (WGS) entry which is preliminary data.</text>
</comment>
<dbReference type="AlphaFoldDB" id="A0A226EMV1"/>
<evidence type="ECO:0000313" key="8">
    <source>
        <dbReference type="Proteomes" id="UP000198287"/>
    </source>
</evidence>
<name>A0A226EMV1_FOLCA</name>
<dbReference type="PRINTS" id="PR00259">
    <property type="entry name" value="TMFOUR"/>
</dbReference>
<dbReference type="Pfam" id="PF00335">
    <property type="entry name" value="Tetraspanin"/>
    <property type="match status" value="1"/>
</dbReference>
<feature type="transmembrane region" description="Helical" evidence="6">
    <location>
        <begin position="96"/>
        <end position="119"/>
    </location>
</feature>
<gene>
    <name evidence="7" type="ORF">Fcan01_04529</name>
</gene>
<accession>A0A226EMV1</accession>
<protein>
    <recommendedName>
        <fullName evidence="6">Tetraspanin</fullName>
    </recommendedName>
</protein>
<dbReference type="SUPFAM" id="SSF48652">
    <property type="entry name" value="Tetraspanin"/>
    <property type="match status" value="1"/>
</dbReference>
<organism evidence="7 8">
    <name type="scientific">Folsomia candida</name>
    <name type="common">Springtail</name>
    <dbReference type="NCBI Taxonomy" id="158441"/>
    <lineage>
        <taxon>Eukaryota</taxon>
        <taxon>Metazoa</taxon>
        <taxon>Ecdysozoa</taxon>
        <taxon>Arthropoda</taxon>
        <taxon>Hexapoda</taxon>
        <taxon>Collembola</taxon>
        <taxon>Entomobryomorpha</taxon>
        <taxon>Isotomoidea</taxon>
        <taxon>Isotomidae</taxon>
        <taxon>Proisotominae</taxon>
        <taxon>Folsomia</taxon>
    </lineage>
</organism>
<evidence type="ECO:0000256" key="2">
    <source>
        <dbReference type="ARBA" id="ARBA00006840"/>
    </source>
</evidence>
<dbReference type="InterPro" id="IPR018499">
    <property type="entry name" value="Tetraspanin/Peripherin"/>
</dbReference>
<feature type="transmembrane region" description="Helical" evidence="6">
    <location>
        <begin position="12"/>
        <end position="37"/>
    </location>
</feature>
<dbReference type="PIRSF" id="PIRSF002419">
    <property type="entry name" value="Tetraspanin"/>
    <property type="match status" value="1"/>
</dbReference>
<dbReference type="Proteomes" id="UP000198287">
    <property type="component" value="Unassembled WGS sequence"/>
</dbReference>
<keyword evidence="8" id="KW-1185">Reference proteome</keyword>
<keyword evidence="4 6" id="KW-1133">Transmembrane helix</keyword>
<dbReference type="EMBL" id="LNIX01000002">
    <property type="protein sequence ID" value="OXA58962.1"/>
    <property type="molecule type" value="Genomic_DNA"/>
</dbReference>
<evidence type="ECO:0000256" key="3">
    <source>
        <dbReference type="ARBA" id="ARBA00022692"/>
    </source>
</evidence>
<reference evidence="7 8" key="1">
    <citation type="submission" date="2015-12" db="EMBL/GenBank/DDBJ databases">
        <title>The genome of Folsomia candida.</title>
        <authorList>
            <person name="Faddeeva A."/>
            <person name="Derks M.F."/>
            <person name="Anvar Y."/>
            <person name="Smit S."/>
            <person name="Van Straalen N."/>
            <person name="Roelofs D."/>
        </authorList>
    </citation>
    <scope>NUCLEOTIDE SEQUENCE [LARGE SCALE GENOMIC DNA]</scope>
    <source>
        <strain evidence="7 8">VU population</strain>
        <tissue evidence="7">Whole body</tissue>
    </source>
</reference>